<name>A0A4Z0H032_9ACTN</name>
<dbReference type="SUPFAM" id="SSF53474">
    <property type="entry name" value="alpha/beta-Hydrolases"/>
    <property type="match status" value="1"/>
</dbReference>
<dbReference type="GO" id="GO:0016787">
    <property type="term" value="F:hydrolase activity"/>
    <property type="evidence" value="ECO:0007669"/>
    <property type="project" value="UniProtKB-KW"/>
</dbReference>
<gene>
    <name evidence="2" type="ORF">E4099_20310</name>
</gene>
<sequence length="231" mass="25190">MSEIHIVQANGVRLAYRTWGAPDAPPLLLLHCLGADGSDWAGIAPALATDHRVYALDLRGHGGSSRSDEYPLEQQWEDVAAFLTALGLDRVTLIGHSYGAVVGYLFAQRYPHRIRRLVIEDAPALLPQDPPLTVPPPPPGEEVFDWEVKVQFTAQRNAPDPGWLTGLANITAPTLVIGGGPTSHFPQELMTDLVQRLPQGRLVTIDAGHLVHATRPEEFLAEVRAFLAEPD</sequence>
<dbReference type="Pfam" id="PF00561">
    <property type="entry name" value="Abhydrolase_1"/>
    <property type="match status" value="1"/>
</dbReference>
<evidence type="ECO:0000259" key="1">
    <source>
        <dbReference type="Pfam" id="PF00561"/>
    </source>
</evidence>
<dbReference type="InterPro" id="IPR029058">
    <property type="entry name" value="AB_hydrolase_fold"/>
</dbReference>
<evidence type="ECO:0000313" key="3">
    <source>
        <dbReference type="Proteomes" id="UP000297948"/>
    </source>
</evidence>
<dbReference type="Gene3D" id="3.40.50.1820">
    <property type="entry name" value="alpha/beta hydrolase"/>
    <property type="match status" value="2"/>
</dbReference>
<reference evidence="2 3" key="1">
    <citation type="submission" date="2019-03" db="EMBL/GenBank/DDBJ databases">
        <authorList>
            <person name="Gonzalez-Pimentel J.L."/>
        </authorList>
    </citation>
    <scope>NUCLEOTIDE SEQUENCE [LARGE SCALE GENOMIC DNA]</scope>
    <source>
        <strain evidence="2 3">JCM 31289</strain>
    </source>
</reference>
<dbReference type="RefSeq" id="WP_135340521.1">
    <property type="nucleotide sequence ID" value="NZ_JBHLTX010000046.1"/>
</dbReference>
<dbReference type="PRINTS" id="PR00111">
    <property type="entry name" value="ABHYDROLASE"/>
</dbReference>
<comment type="caution">
    <text evidence="2">The sequence shown here is derived from an EMBL/GenBank/DDBJ whole genome shotgun (WGS) entry which is preliminary data.</text>
</comment>
<keyword evidence="3" id="KW-1185">Reference proteome</keyword>
<feature type="domain" description="AB hydrolase-1" evidence="1">
    <location>
        <begin position="25"/>
        <end position="127"/>
    </location>
</feature>
<organism evidence="2 3">
    <name type="scientific">Streptomyces palmae</name>
    <dbReference type="NCBI Taxonomy" id="1701085"/>
    <lineage>
        <taxon>Bacteria</taxon>
        <taxon>Bacillati</taxon>
        <taxon>Actinomycetota</taxon>
        <taxon>Actinomycetes</taxon>
        <taxon>Kitasatosporales</taxon>
        <taxon>Streptomycetaceae</taxon>
        <taxon>Streptomyces</taxon>
    </lineage>
</organism>
<dbReference type="EMBL" id="SRID01000205">
    <property type="protein sequence ID" value="TGB02975.1"/>
    <property type="molecule type" value="Genomic_DNA"/>
</dbReference>
<dbReference type="PANTHER" id="PTHR43798:SF33">
    <property type="entry name" value="HYDROLASE, PUTATIVE (AFU_ORTHOLOGUE AFUA_2G14860)-RELATED"/>
    <property type="match status" value="1"/>
</dbReference>
<evidence type="ECO:0000313" key="2">
    <source>
        <dbReference type="EMBL" id="TGB02975.1"/>
    </source>
</evidence>
<dbReference type="Proteomes" id="UP000297948">
    <property type="component" value="Unassembled WGS sequence"/>
</dbReference>
<dbReference type="GO" id="GO:0016020">
    <property type="term" value="C:membrane"/>
    <property type="evidence" value="ECO:0007669"/>
    <property type="project" value="TreeGrafter"/>
</dbReference>
<dbReference type="PANTHER" id="PTHR43798">
    <property type="entry name" value="MONOACYLGLYCEROL LIPASE"/>
    <property type="match status" value="1"/>
</dbReference>
<accession>A0A4Z0H032</accession>
<protein>
    <submittedName>
        <fullName evidence="2">Alpha/beta hydrolase</fullName>
    </submittedName>
</protein>
<dbReference type="InterPro" id="IPR000073">
    <property type="entry name" value="AB_hydrolase_1"/>
</dbReference>
<proteinExistence type="predicted"/>
<keyword evidence="2" id="KW-0378">Hydrolase</keyword>
<dbReference type="AlphaFoldDB" id="A0A4Z0H032"/>
<dbReference type="InterPro" id="IPR050266">
    <property type="entry name" value="AB_hydrolase_sf"/>
</dbReference>
<dbReference type="OrthoDB" id="3396704at2"/>